<feature type="transmembrane region" description="Helical" evidence="5">
    <location>
        <begin position="72"/>
        <end position="89"/>
    </location>
</feature>
<evidence type="ECO:0000256" key="5">
    <source>
        <dbReference type="SAM" id="Phobius"/>
    </source>
</evidence>
<reference evidence="8" key="1">
    <citation type="journal article" date="2019" name="Int. J. Syst. Evol. Microbiol.">
        <title>The Global Catalogue of Microorganisms (GCM) 10K type strain sequencing project: providing services to taxonomists for standard genome sequencing and annotation.</title>
        <authorList>
            <consortium name="The Broad Institute Genomics Platform"/>
            <consortium name="The Broad Institute Genome Sequencing Center for Infectious Disease"/>
            <person name="Wu L."/>
            <person name="Ma J."/>
        </authorList>
    </citation>
    <scope>NUCLEOTIDE SEQUENCE [LARGE SCALE GENOMIC DNA]</scope>
    <source>
        <strain evidence="8">CCUG 53903</strain>
    </source>
</reference>
<dbReference type="EMBL" id="JBHSPA010000112">
    <property type="protein sequence ID" value="MFC5834390.1"/>
    <property type="molecule type" value="Genomic_DNA"/>
</dbReference>
<gene>
    <name evidence="7" type="ORF">ACFPZ3_62000</name>
</gene>
<feature type="transmembrane region" description="Helical" evidence="5">
    <location>
        <begin position="352"/>
        <end position="371"/>
    </location>
</feature>
<comment type="subcellular location">
    <subcellularLocation>
        <location evidence="1">Cell membrane</location>
        <topology evidence="1">Multi-pass membrane protein</topology>
    </subcellularLocation>
</comment>
<keyword evidence="2 5" id="KW-0812">Transmembrane</keyword>
<accession>A0ABW1DAY8</accession>
<dbReference type="RefSeq" id="WP_379523804.1">
    <property type="nucleotide sequence ID" value="NZ_JBHSPA010000112.1"/>
</dbReference>
<dbReference type="SUPFAM" id="SSF103473">
    <property type="entry name" value="MFS general substrate transporter"/>
    <property type="match status" value="1"/>
</dbReference>
<dbReference type="Pfam" id="PF06779">
    <property type="entry name" value="MFS_4"/>
    <property type="match status" value="1"/>
</dbReference>
<dbReference type="PANTHER" id="PTHR23537:SF1">
    <property type="entry name" value="SUGAR TRANSPORTER"/>
    <property type="match status" value="1"/>
</dbReference>
<dbReference type="Gene3D" id="1.20.1250.20">
    <property type="entry name" value="MFS general substrate transporter like domains"/>
    <property type="match status" value="2"/>
</dbReference>
<feature type="domain" description="Major facilitator superfamily (MFS) profile" evidence="6">
    <location>
        <begin position="1"/>
        <end position="380"/>
    </location>
</feature>
<feature type="transmembrane region" description="Helical" evidence="5">
    <location>
        <begin position="272"/>
        <end position="294"/>
    </location>
</feature>
<evidence type="ECO:0000256" key="3">
    <source>
        <dbReference type="ARBA" id="ARBA00022989"/>
    </source>
</evidence>
<keyword evidence="8" id="KW-1185">Reference proteome</keyword>
<comment type="caution">
    <text evidence="7">The sequence shown here is derived from an EMBL/GenBank/DDBJ whole genome shotgun (WGS) entry which is preliminary data.</text>
</comment>
<dbReference type="Proteomes" id="UP001596058">
    <property type="component" value="Unassembled WGS sequence"/>
</dbReference>
<dbReference type="InterPro" id="IPR020846">
    <property type="entry name" value="MFS_dom"/>
</dbReference>
<evidence type="ECO:0000256" key="1">
    <source>
        <dbReference type="ARBA" id="ARBA00004651"/>
    </source>
</evidence>
<dbReference type="PROSITE" id="PS50850">
    <property type="entry name" value="MFS"/>
    <property type="match status" value="1"/>
</dbReference>
<dbReference type="PANTHER" id="PTHR23537">
    <property type="match status" value="1"/>
</dbReference>
<dbReference type="InterPro" id="IPR036259">
    <property type="entry name" value="MFS_trans_sf"/>
</dbReference>
<feature type="transmembrane region" description="Helical" evidence="5">
    <location>
        <begin position="44"/>
        <end position="65"/>
    </location>
</feature>
<feature type="transmembrane region" description="Helical" evidence="5">
    <location>
        <begin position="159"/>
        <end position="183"/>
    </location>
</feature>
<keyword evidence="4 5" id="KW-0472">Membrane</keyword>
<name>A0ABW1DAY8_9ACTN</name>
<keyword evidence="3 5" id="KW-1133">Transmembrane helix</keyword>
<feature type="transmembrane region" description="Helical" evidence="5">
    <location>
        <begin position="95"/>
        <end position="112"/>
    </location>
</feature>
<sequence>MSRQLILGGVAAVGVTFGLARYGYGLFQPDLRREFDLSMSAVGLIGSATYVGYLLALLLVGALVTRFGPRPLVIAGGVSATAGMALVAFAREPVALTAGLILAGTSSGWAWAPYSDAVDRAVPPGRRERAMGIISSGTAFGVVAAGPLALLGQGTGWRMIWLLFAVIALATTLYNAWVLPAGAHRPARSGSRVGLRWFARRTAVPLYATAVAYGMVGSVYWQYAVAAVEDGMGDGQATAPLFWTLMGFAGTAGVFTGHAVGRYGARRVHAGVFTGLAVAVALLGLAPGSLFAVITSAVLYGPLFMAGSGLLAAGSYHLFPERPATGFSAAVAFLAVGTIAGPATLGAVADGYGLRTAFLATAAVAVLALLLRPRATGQARSVRARTGGRVTHPSSVSSCT</sequence>
<protein>
    <submittedName>
        <fullName evidence="7">MFS transporter</fullName>
    </submittedName>
</protein>
<feature type="transmembrane region" description="Helical" evidence="5">
    <location>
        <begin position="241"/>
        <end position="260"/>
    </location>
</feature>
<evidence type="ECO:0000256" key="2">
    <source>
        <dbReference type="ARBA" id="ARBA00022692"/>
    </source>
</evidence>
<evidence type="ECO:0000256" key="4">
    <source>
        <dbReference type="ARBA" id="ARBA00023136"/>
    </source>
</evidence>
<feature type="transmembrane region" description="Helical" evidence="5">
    <location>
        <begin position="204"/>
        <end position="221"/>
    </location>
</feature>
<feature type="transmembrane region" description="Helical" evidence="5">
    <location>
        <begin position="133"/>
        <end position="153"/>
    </location>
</feature>
<feature type="transmembrane region" description="Helical" evidence="5">
    <location>
        <begin position="300"/>
        <end position="319"/>
    </location>
</feature>
<dbReference type="InterPro" id="IPR010645">
    <property type="entry name" value="MFS_4"/>
</dbReference>
<evidence type="ECO:0000313" key="7">
    <source>
        <dbReference type="EMBL" id="MFC5834390.1"/>
    </source>
</evidence>
<feature type="transmembrane region" description="Helical" evidence="5">
    <location>
        <begin position="326"/>
        <end position="346"/>
    </location>
</feature>
<evidence type="ECO:0000313" key="8">
    <source>
        <dbReference type="Proteomes" id="UP001596058"/>
    </source>
</evidence>
<organism evidence="7 8">
    <name type="scientific">Nonomuraea insulae</name>
    <dbReference type="NCBI Taxonomy" id="1616787"/>
    <lineage>
        <taxon>Bacteria</taxon>
        <taxon>Bacillati</taxon>
        <taxon>Actinomycetota</taxon>
        <taxon>Actinomycetes</taxon>
        <taxon>Streptosporangiales</taxon>
        <taxon>Streptosporangiaceae</taxon>
        <taxon>Nonomuraea</taxon>
    </lineage>
</organism>
<evidence type="ECO:0000259" key="6">
    <source>
        <dbReference type="PROSITE" id="PS50850"/>
    </source>
</evidence>
<proteinExistence type="predicted"/>